<dbReference type="Pfam" id="PF00013">
    <property type="entry name" value="KH_1"/>
    <property type="match status" value="2"/>
</dbReference>
<dbReference type="CDD" id="cd22460">
    <property type="entry name" value="KH-I_PEPPER_rpt2_like"/>
    <property type="match status" value="1"/>
</dbReference>
<dbReference type="EMBL" id="CP126656">
    <property type="protein sequence ID" value="WJZ94183.1"/>
    <property type="molecule type" value="Genomic_DNA"/>
</dbReference>
<accession>A0ABY9CFL5</accession>
<proteinExistence type="predicted"/>
<dbReference type="InterPro" id="IPR036612">
    <property type="entry name" value="KH_dom_type_1_sf"/>
</dbReference>
<dbReference type="SUPFAM" id="SSF54791">
    <property type="entry name" value="Eukaryotic type KH-domain (KH-domain type I)"/>
    <property type="match status" value="2"/>
</dbReference>
<dbReference type="Proteomes" id="UP001227230">
    <property type="component" value="Chromosome 9"/>
</dbReference>
<dbReference type="InterPro" id="IPR004087">
    <property type="entry name" value="KH_dom"/>
</dbReference>
<sequence length="336" mass="36950">MASQRNIFGKRRKNHGDDSNLFTIELEDTMYRYLCPGKKIGSIIRRGWEIVKQPRVDTKPKISIGDTVSGCEEHVVTIYNFSIESNVFDNSNTFVSPTQNVLFRVHDRVVSDEVHDENFEEASQVIVQFLVPSDQIGCVIGKGGQIIQSIRSESGAQIRILKDDHLPSRVLSSDKLIQISGEPSLVMKALYQIASRLHDNPSRSQHLLVSTMPTRYSSGGSLMGPTSSAPIMGLAPLVGTYGGYRGDSGDWIFSLRLVCPIRNIGGVIRKGGVFINQIRRESGAIIKVDSTSAAEADDCLVTILAKERLHLFKPSLSFMQSPTSQCGTSCTPSPHV</sequence>
<gene>
    <name evidence="4" type="ORF">VitviT2T_013061</name>
</gene>
<evidence type="ECO:0000256" key="2">
    <source>
        <dbReference type="PROSITE-ProRule" id="PRU00117"/>
    </source>
</evidence>
<dbReference type="Gene3D" id="3.30.1370.10">
    <property type="entry name" value="K Homology domain, type 1"/>
    <property type="match status" value="1"/>
</dbReference>
<feature type="domain" description="K Homology" evidence="3">
    <location>
        <begin position="123"/>
        <end position="198"/>
    </location>
</feature>
<feature type="domain" description="K Homology" evidence="3">
    <location>
        <begin position="253"/>
        <end position="308"/>
    </location>
</feature>
<organism evidence="4 5">
    <name type="scientific">Vitis vinifera</name>
    <name type="common">Grape</name>
    <dbReference type="NCBI Taxonomy" id="29760"/>
    <lineage>
        <taxon>Eukaryota</taxon>
        <taxon>Viridiplantae</taxon>
        <taxon>Streptophyta</taxon>
        <taxon>Embryophyta</taxon>
        <taxon>Tracheophyta</taxon>
        <taxon>Spermatophyta</taxon>
        <taxon>Magnoliopsida</taxon>
        <taxon>eudicotyledons</taxon>
        <taxon>Gunneridae</taxon>
        <taxon>Pentapetalae</taxon>
        <taxon>rosids</taxon>
        <taxon>Vitales</taxon>
        <taxon>Vitaceae</taxon>
        <taxon>Viteae</taxon>
        <taxon>Vitis</taxon>
    </lineage>
</organism>
<dbReference type="PROSITE" id="PS50084">
    <property type="entry name" value="KH_TYPE_1"/>
    <property type="match status" value="2"/>
</dbReference>
<dbReference type="Gene3D" id="3.30.310.210">
    <property type="match status" value="1"/>
</dbReference>
<keyword evidence="5" id="KW-1185">Reference proteome</keyword>
<evidence type="ECO:0000259" key="3">
    <source>
        <dbReference type="SMART" id="SM00322"/>
    </source>
</evidence>
<dbReference type="InterPro" id="IPR004088">
    <property type="entry name" value="KH_dom_type_1"/>
</dbReference>
<evidence type="ECO:0000313" key="5">
    <source>
        <dbReference type="Proteomes" id="UP001227230"/>
    </source>
</evidence>
<protein>
    <recommendedName>
        <fullName evidence="3">K Homology domain-containing protein</fullName>
    </recommendedName>
</protein>
<dbReference type="PANTHER" id="PTHR10288">
    <property type="entry name" value="KH DOMAIN CONTAINING RNA BINDING PROTEIN"/>
    <property type="match status" value="1"/>
</dbReference>
<evidence type="ECO:0000313" key="4">
    <source>
        <dbReference type="EMBL" id="WJZ94183.1"/>
    </source>
</evidence>
<dbReference type="SMART" id="SM00322">
    <property type="entry name" value="KH"/>
    <property type="match status" value="2"/>
</dbReference>
<evidence type="ECO:0000256" key="1">
    <source>
        <dbReference type="ARBA" id="ARBA00022737"/>
    </source>
</evidence>
<keyword evidence="1" id="KW-0677">Repeat</keyword>
<keyword evidence="2" id="KW-0694">RNA-binding</keyword>
<reference evidence="4 5" key="1">
    <citation type="journal article" date="2023" name="Hortic Res">
        <title>The complete reference genome for grapevine (Vitis vinifera L.) genetics and breeding.</title>
        <authorList>
            <person name="Shi X."/>
            <person name="Cao S."/>
            <person name="Wang X."/>
            <person name="Huang S."/>
            <person name="Wang Y."/>
            <person name="Liu Z."/>
            <person name="Liu W."/>
            <person name="Leng X."/>
            <person name="Peng Y."/>
            <person name="Wang N."/>
            <person name="Wang Y."/>
            <person name="Ma Z."/>
            <person name="Xu X."/>
            <person name="Zhang F."/>
            <person name="Xue H."/>
            <person name="Zhong H."/>
            <person name="Wang Y."/>
            <person name="Zhang K."/>
            <person name="Velt A."/>
            <person name="Avia K."/>
            <person name="Holtgrawe D."/>
            <person name="Grimplet J."/>
            <person name="Matus J.T."/>
            <person name="Ware D."/>
            <person name="Wu X."/>
            <person name="Wang H."/>
            <person name="Liu C."/>
            <person name="Fang Y."/>
            <person name="Rustenholz C."/>
            <person name="Cheng Z."/>
            <person name="Xiao H."/>
            <person name="Zhou Y."/>
        </authorList>
    </citation>
    <scope>NUCLEOTIDE SEQUENCE [LARGE SCALE GENOMIC DNA]</scope>
    <source>
        <strain evidence="5">cv. Pinot noir / PN40024</strain>
        <tissue evidence="4">Leaf</tissue>
    </source>
</reference>
<name>A0ABY9CFL5_VITVI</name>